<evidence type="ECO:0000256" key="1">
    <source>
        <dbReference type="SAM" id="MobiDB-lite"/>
    </source>
</evidence>
<gene>
    <name evidence="2" type="ORF">JCGZ_06680</name>
</gene>
<sequence length="82" mass="9412">MVVPQNSSEITNQWRGNALEVIRSRLAPSRHLRSTERRDFAQKSKAQVLSMETVPIHADRSLLRVPGDRRSDQRLKEGRPPP</sequence>
<reference evidence="2 3" key="1">
    <citation type="journal article" date="2014" name="PLoS ONE">
        <title>Global Analysis of Gene Expression Profiles in Physic Nut (Jatropha curcas L.) Seedlings Exposed to Salt Stress.</title>
        <authorList>
            <person name="Zhang L."/>
            <person name="Zhang C."/>
            <person name="Wu P."/>
            <person name="Chen Y."/>
            <person name="Li M."/>
            <person name="Jiang H."/>
            <person name="Wu G."/>
        </authorList>
    </citation>
    <scope>NUCLEOTIDE SEQUENCE [LARGE SCALE GENOMIC DNA]</scope>
    <source>
        <strain evidence="3">cv. GZQX0401</strain>
        <tissue evidence="2">Young leaves</tissue>
    </source>
</reference>
<feature type="region of interest" description="Disordered" evidence="1">
    <location>
        <begin position="60"/>
        <end position="82"/>
    </location>
</feature>
<name>A0A067LNW8_JATCU</name>
<dbReference type="Proteomes" id="UP000027138">
    <property type="component" value="Unassembled WGS sequence"/>
</dbReference>
<proteinExistence type="predicted"/>
<evidence type="ECO:0000313" key="2">
    <source>
        <dbReference type="EMBL" id="KDP46169.1"/>
    </source>
</evidence>
<organism evidence="2 3">
    <name type="scientific">Jatropha curcas</name>
    <name type="common">Barbados nut</name>
    <dbReference type="NCBI Taxonomy" id="180498"/>
    <lineage>
        <taxon>Eukaryota</taxon>
        <taxon>Viridiplantae</taxon>
        <taxon>Streptophyta</taxon>
        <taxon>Embryophyta</taxon>
        <taxon>Tracheophyta</taxon>
        <taxon>Spermatophyta</taxon>
        <taxon>Magnoliopsida</taxon>
        <taxon>eudicotyledons</taxon>
        <taxon>Gunneridae</taxon>
        <taxon>Pentapetalae</taxon>
        <taxon>rosids</taxon>
        <taxon>fabids</taxon>
        <taxon>Malpighiales</taxon>
        <taxon>Euphorbiaceae</taxon>
        <taxon>Crotonoideae</taxon>
        <taxon>Jatropheae</taxon>
        <taxon>Jatropha</taxon>
    </lineage>
</organism>
<dbReference type="EMBL" id="KK914220">
    <property type="protein sequence ID" value="KDP46169.1"/>
    <property type="molecule type" value="Genomic_DNA"/>
</dbReference>
<evidence type="ECO:0000313" key="3">
    <source>
        <dbReference type="Proteomes" id="UP000027138"/>
    </source>
</evidence>
<dbReference type="AlphaFoldDB" id="A0A067LNW8"/>
<protein>
    <submittedName>
        <fullName evidence="2">Uncharacterized protein</fullName>
    </submittedName>
</protein>
<keyword evidence="3" id="KW-1185">Reference proteome</keyword>
<accession>A0A067LNW8</accession>